<evidence type="ECO:0000256" key="1">
    <source>
        <dbReference type="SAM" id="MobiDB-lite"/>
    </source>
</evidence>
<feature type="region of interest" description="Disordered" evidence="1">
    <location>
        <begin position="74"/>
        <end position="100"/>
    </location>
</feature>
<keyword evidence="3" id="KW-1185">Reference proteome</keyword>
<evidence type="ECO:0000313" key="2">
    <source>
        <dbReference type="EMBL" id="KAJ0188172.1"/>
    </source>
</evidence>
<reference evidence="2 3" key="1">
    <citation type="journal article" date="2017" name="Nat. Commun.">
        <title>Genome assembly with in vitro proximity ligation data and whole-genome triplication in lettuce.</title>
        <authorList>
            <person name="Reyes-Chin-Wo S."/>
            <person name="Wang Z."/>
            <person name="Yang X."/>
            <person name="Kozik A."/>
            <person name="Arikit S."/>
            <person name="Song C."/>
            <person name="Xia L."/>
            <person name="Froenicke L."/>
            <person name="Lavelle D.O."/>
            <person name="Truco M.J."/>
            <person name="Xia R."/>
            <person name="Zhu S."/>
            <person name="Xu C."/>
            <person name="Xu H."/>
            <person name="Xu X."/>
            <person name="Cox K."/>
            <person name="Korf I."/>
            <person name="Meyers B.C."/>
            <person name="Michelmore R.W."/>
        </authorList>
    </citation>
    <scope>NUCLEOTIDE SEQUENCE [LARGE SCALE GENOMIC DNA]</scope>
    <source>
        <strain evidence="3">cv. Salinas</strain>
        <tissue evidence="2">Seedlings</tissue>
    </source>
</reference>
<comment type="caution">
    <text evidence="2">The sequence shown here is derived from an EMBL/GenBank/DDBJ whole genome shotgun (WGS) entry which is preliminary data.</text>
</comment>
<protein>
    <submittedName>
        <fullName evidence="2">Uncharacterized protein</fullName>
    </submittedName>
</protein>
<name>A0A9R1UJD8_LACSA</name>
<evidence type="ECO:0000313" key="3">
    <source>
        <dbReference type="Proteomes" id="UP000235145"/>
    </source>
</evidence>
<dbReference type="EMBL" id="NBSK02000009">
    <property type="protein sequence ID" value="KAJ0188172.1"/>
    <property type="molecule type" value="Genomic_DNA"/>
</dbReference>
<dbReference type="AlphaFoldDB" id="A0A9R1UJD8"/>
<sequence>MIGENTSTMSFTHSAKRMESNMRELHHTLPNIMVWLKERTKPFVRWLNAYRLLDIESGVVVESKDVKFFEDKFSKDEENSSHTTPTSTSREIPPPPPIVEETRRSTRAGIKKIFGDDFDSYLVEGTQKKVTREVIFSINLDDDHKTLTESMTSRDTPLWKEAINDEMDSIMGNGT</sequence>
<gene>
    <name evidence="2" type="ORF">LSAT_V11C900478940</name>
</gene>
<proteinExistence type="predicted"/>
<dbReference type="Proteomes" id="UP000235145">
    <property type="component" value="Unassembled WGS sequence"/>
</dbReference>
<accession>A0A9R1UJD8</accession>
<organism evidence="2 3">
    <name type="scientific">Lactuca sativa</name>
    <name type="common">Garden lettuce</name>
    <dbReference type="NCBI Taxonomy" id="4236"/>
    <lineage>
        <taxon>Eukaryota</taxon>
        <taxon>Viridiplantae</taxon>
        <taxon>Streptophyta</taxon>
        <taxon>Embryophyta</taxon>
        <taxon>Tracheophyta</taxon>
        <taxon>Spermatophyta</taxon>
        <taxon>Magnoliopsida</taxon>
        <taxon>eudicotyledons</taxon>
        <taxon>Gunneridae</taxon>
        <taxon>Pentapetalae</taxon>
        <taxon>asterids</taxon>
        <taxon>campanulids</taxon>
        <taxon>Asterales</taxon>
        <taxon>Asteraceae</taxon>
        <taxon>Cichorioideae</taxon>
        <taxon>Cichorieae</taxon>
        <taxon>Lactucinae</taxon>
        <taxon>Lactuca</taxon>
    </lineage>
</organism>